<keyword evidence="7 9" id="KW-1015">Disulfide bond</keyword>
<dbReference type="PROSITE" id="PS52012">
    <property type="entry name" value="CFEM"/>
    <property type="match status" value="1"/>
</dbReference>
<evidence type="ECO:0000256" key="4">
    <source>
        <dbReference type="ARBA" id="ARBA00022525"/>
    </source>
</evidence>
<name>A0A086T0H0_HAPC1</name>
<keyword evidence="14" id="KW-1185">Reference proteome</keyword>
<keyword evidence="4" id="KW-0964">Secreted</keyword>
<dbReference type="PRINTS" id="PR01217">
    <property type="entry name" value="PRICHEXTENSN"/>
</dbReference>
<dbReference type="HOGENOM" id="CLU_1085727_0_0_1"/>
<keyword evidence="5" id="KW-0325">Glycoprotein</keyword>
<evidence type="ECO:0000256" key="11">
    <source>
        <dbReference type="SAM" id="SignalP"/>
    </source>
</evidence>
<dbReference type="Proteomes" id="UP000029964">
    <property type="component" value="Unassembled WGS sequence"/>
</dbReference>
<evidence type="ECO:0000256" key="2">
    <source>
        <dbReference type="ARBA" id="ARBA00004613"/>
    </source>
</evidence>
<keyword evidence="9" id="KW-0349">Heme</keyword>
<dbReference type="EMBL" id="JPKY01000083">
    <property type="protein sequence ID" value="KFH42852.1"/>
    <property type="molecule type" value="Genomic_DNA"/>
</dbReference>
<keyword evidence="9" id="KW-0479">Metal-binding</keyword>
<proteinExistence type="inferred from homology"/>
<feature type="compositionally biased region" description="Pro residues" evidence="10">
    <location>
        <begin position="105"/>
        <end position="162"/>
    </location>
</feature>
<evidence type="ECO:0000256" key="10">
    <source>
        <dbReference type="SAM" id="MobiDB-lite"/>
    </source>
</evidence>
<evidence type="ECO:0000256" key="7">
    <source>
        <dbReference type="ARBA" id="ARBA00023157"/>
    </source>
</evidence>
<feature type="disulfide bond" evidence="9">
    <location>
        <begin position="45"/>
        <end position="52"/>
    </location>
</feature>
<evidence type="ECO:0000256" key="1">
    <source>
        <dbReference type="ARBA" id="ARBA00004589"/>
    </source>
</evidence>
<organism evidence="13 14">
    <name type="scientific">Hapsidospora chrysogenum (strain ATCC 11550 / CBS 779.69 / DSM 880 / IAM 14645 / JCM 23072 / IMI 49137)</name>
    <name type="common">Acremonium chrysogenum</name>
    <dbReference type="NCBI Taxonomy" id="857340"/>
    <lineage>
        <taxon>Eukaryota</taxon>
        <taxon>Fungi</taxon>
        <taxon>Dikarya</taxon>
        <taxon>Ascomycota</taxon>
        <taxon>Pezizomycotina</taxon>
        <taxon>Sordariomycetes</taxon>
        <taxon>Hypocreomycetidae</taxon>
        <taxon>Hypocreales</taxon>
        <taxon>Bionectriaceae</taxon>
        <taxon>Hapsidospora</taxon>
    </lineage>
</organism>
<feature type="compositionally biased region" description="Low complexity" evidence="10">
    <location>
        <begin position="169"/>
        <end position="191"/>
    </location>
</feature>
<evidence type="ECO:0000256" key="9">
    <source>
        <dbReference type="PROSITE-ProRule" id="PRU01356"/>
    </source>
</evidence>
<comment type="caution">
    <text evidence="13">The sequence shown here is derived from an EMBL/GenBank/DDBJ whole genome shotgun (WGS) entry which is preliminary data.</text>
</comment>
<dbReference type="GO" id="GO:0098552">
    <property type="term" value="C:side of membrane"/>
    <property type="evidence" value="ECO:0007669"/>
    <property type="project" value="UniProtKB-KW"/>
</dbReference>
<evidence type="ECO:0000256" key="6">
    <source>
        <dbReference type="ARBA" id="ARBA00022729"/>
    </source>
</evidence>
<evidence type="ECO:0000256" key="3">
    <source>
        <dbReference type="ARBA" id="ARBA00010031"/>
    </source>
</evidence>
<feature type="binding site" description="axial binding residue" evidence="9">
    <location>
        <position position="49"/>
    </location>
    <ligand>
        <name>heme</name>
        <dbReference type="ChEBI" id="CHEBI:30413"/>
    </ligand>
    <ligandPart>
        <name>Fe</name>
        <dbReference type="ChEBI" id="CHEBI:18248"/>
    </ligandPart>
</feature>
<dbReference type="GO" id="GO:0046872">
    <property type="term" value="F:metal ion binding"/>
    <property type="evidence" value="ECO:0007669"/>
    <property type="project" value="UniProtKB-UniRule"/>
</dbReference>
<evidence type="ECO:0000256" key="8">
    <source>
        <dbReference type="ARBA" id="ARBA00023288"/>
    </source>
</evidence>
<dbReference type="STRING" id="857340.A0A086T0H0"/>
<reference evidence="14" key="1">
    <citation type="journal article" date="2014" name="Genome Announc.">
        <title>Genome sequence and annotation of Acremonium chrysogenum, producer of the beta-lactam antibiotic cephalosporin C.</title>
        <authorList>
            <person name="Terfehr D."/>
            <person name="Dahlmann T.A."/>
            <person name="Specht T."/>
            <person name="Zadra I."/>
            <person name="Kuernsteiner H."/>
            <person name="Kueck U."/>
        </authorList>
    </citation>
    <scope>NUCLEOTIDE SEQUENCE [LARGE SCALE GENOMIC DNA]</scope>
    <source>
        <strain evidence="14">ATCC 11550 / CBS 779.69 / DSM 880 / IAM 14645 / JCM 23072 / IMI 49137</strain>
    </source>
</reference>
<keyword evidence="5" id="KW-0472">Membrane</keyword>
<feature type="region of interest" description="Disordered" evidence="10">
    <location>
        <begin position="89"/>
        <end position="238"/>
    </location>
</feature>
<dbReference type="AlphaFoldDB" id="A0A086T0H0"/>
<keyword evidence="9" id="KW-0408">Iron</keyword>
<keyword evidence="8" id="KW-0449">Lipoprotein</keyword>
<feature type="compositionally biased region" description="Gly residues" evidence="10">
    <location>
        <begin position="192"/>
        <end position="217"/>
    </location>
</feature>
<accession>A0A086T0H0</accession>
<dbReference type="InterPro" id="IPR008427">
    <property type="entry name" value="Extracellular_membr_CFEM_dom"/>
</dbReference>
<evidence type="ECO:0000256" key="5">
    <source>
        <dbReference type="ARBA" id="ARBA00022622"/>
    </source>
</evidence>
<gene>
    <name evidence="13" type="ORF">ACRE_063700</name>
</gene>
<evidence type="ECO:0000259" key="12">
    <source>
        <dbReference type="PROSITE" id="PS52012"/>
    </source>
</evidence>
<evidence type="ECO:0000313" key="14">
    <source>
        <dbReference type="Proteomes" id="UP000029964"/>
    </source>
</evidence>
<protein>
    <recommendedName>
        <fullName evidence="12">CFEM domain-containing protein</fullName>
    </recommendedName>
</protein>
<dbReference type="Pfam" id="PF05730">
    <property type="entry name" value="CFEM"/>
    <property type="match status" value="1"/>
</dbReference>
<comment type="caution">
    <text evidence="9">Lacks conserved residue(s) required for the propagation of feature annotation.</text>
</comment>
<keyword evidence="6 11" id="KW-0732">Signal</keyword>
<dbReference type="OrthoDB" id="3767534at2759"/>
<dbReference type="GO" id="GO:0005576">
    <property type="term" value="C:extracellular region"/>
    <property type="evidence" value="ECO:0007669"/>
    <property type="project" value="UniProtKB-SubCell"/>
</dbReference>
<sequence>MAPLRTYLLPAMAAVAAVQAANIDDYFPGCAPKCLNEAVANHSTCEPDDGDCLCRDIYSLKRHSEECLEDACSDAEYGEAMLGFDNFCKDGGDGGSDPAPTTTANPPPPEEPTVKPPPPPEPTVEPPPPPQEPTVKPPPPPEEPTVKPPPPPEEPTVKPPPQETEEPSDPTTTEGTTTVPSPTAVPSPTTTGGDGGEGGGDGSEGGGDGSEGGGDGSDGGDEPTESSPPGDGAGATLSSSFGVLAGALMVAAYFGL</sequence>
<keyword evidence="5" id="KW-0336">GPI-anchor</keyword>
<evidence type="ECO:0000313" key="13">
    <source>
        <dbReference type="EMBL" id="KFH42852.1"/>
    </source>
</evidence>
<feature type="signal peptide" evidence="11">
    <location>
        <begin position="1"/>
        <end position="20"/>
    </location>
</feature>
<comment type="similarity">
    <text evidence="3">Belongs to the RBT5 family.</text>
</comment>
<feature type="domain" description="CFEM" evidence="12">
    <location>
        <begin position="2"/>
        <end position="114"/>
    </location>
</feature>
<comment type="subcellular location">
    <subcellularLocation>
        <location evidence="1">Membrane</location>
        <topology evidence="1">Lipid-anchor</topology>
        <topology evidence="1">GPI-anchor</topology>
    </subcellularLocation>
    <subcellularLocation>
        <location evidence="2">Secreted</location>
    </subcellularLocation>
</comment>
<feature type="chain" id="PRO_5001815388" description="CFEM domain-containing protein" evidence="11">
    <location>
        <begin position="21"/>
        <end position="256"/>
    </location>
</feature>